<accession>A0A238BIM7</accession>
<evidence type="ECO:0000313" key="4">
    <source>
        <dbReference type="Proteomes" id="UP000242913"/>
    </source>
</evidence>
<dbReference type="GO" id="GO:0006260">
    <property type="term" value="P:DNA replication"/>
    <property type="evidence" value="ECO:0007669"/>
    <property type="project" value="TreeGrafter"/>
</dbReference>
<dbReference type="SMART" id="SM01253">
    <property type="entry name" value="Kin17_mid"/>
    <property type="match status" value="1"/>
</dbReference>
<dbReference type="Pfam" id="PF10357">
    <property type="entry name" value="WH_KIN17"/>
    <property type="match status" value="1"/>
</dbReference>
<dbReference type="InterPro" id="IPR038254">
    <property type="entry name" value="KIN17_WH-like_sf"/>
</dbReference>
<dbReference type="Proteomes" id="UP000242913">
    <property type="component" value="Unassembled WGS sequence"/>
</dbReference>
<dbReference type="GO" id="GO:0005634">
    <property type="term" value="C:nucleus"/>
    <property type="evidence" value="ECO:0007669"/>
    <property type="project" value="TreeGrafter"/>
</dbReference>
<dbReference type="OrthoDB" id="10266249at2759"/>
<reference evidence="3 4" key="1">
    <citation type="submission" date="2015-12" db="EMBL/GenBank/DDBJ databases">
        <title>Draft genome of the nematode, Onchocerca flexuosa.</title>
        <authorList>
            <person name="Mitreva M."/>
        </authorList>
    </citation>
    <scope>NUCLEOTIDE SEQUENCE [LARGE SCALE GENOMIC DNA]</scope>
    <source>
        <strain evidence="3">Red Deer</strain>
    </source>
</reference>
<dbReference type="GO" id="GO:0006974">
    <property type="term" value="P:DNA damage response"/>
    <property type="evidence" value="ECO:0007669"/>
    <property type="project" value="TreeGrafter"/>
</dbReference>
<feature type="domain" description="DNA/RNA-binding protein Kin17 WH-like" evidence="2">
    <location>
        <begin position="1"/>
        <end position="63"/>
    </location>
</feature>
<dbReference type="EMBL" id="KZ271524">
    <property type="protein sequence ID" value="OZC05319.1"/>
    <property type="molecule type" value="Genomic_DNA"/>
</dbReference>
<protein>
    <recommendedName>
        <fullName evidence="2">DNA/RNA-binding protein Kin17 WH-like domain-containing protein</fullName>
    </recommendedName>
</protein>
<evidence type="ECO:0000313" key="3">
    <source>
        <dbReference type="EMBL" id="OZC05319.1"/>
    </source>
</evidence>
<dbReference type="PANTHER" id="PTHR12805">
    <property type="entry name" value="KIN17 KIN, ANTIGENIC DETERMINANT OF RECA PROTEIN HOMOLOG"/>
    <property type="match status" value="1"/>
</dbReference>
<proteinExistence type="predicted"/>
<gene>
    <name evidence="3" type="ORF">X798_07755</name>
</gene>
<dbReference type="Gene3D" id="1.10.10.2030">
    <property type="entry name" value="DNA/RNA-binding protein Kin17, conserved domain"/>
    <property type="match status" value="1"/>
</dbReference>
<dbReference type="AlphaFoldDB" id="A0A238BIM7"/>
<dbReference type="InterPro" id="IPR019447">
    <property type="entry name" value="DNA/RNA-bd_Kin17_WH-like_dom"/>
</dbReference>
<dbReference type="InterPro" id="IPR037321">
    <property type="entry name" value="KIN17-like"/>
</dbReference>
<evidence type="ECO:0000256" key="1">
    <source>
        <dbReference type="SAM" id="MobiDB-lite"/>
    </source>
</evidence>
<keyword evidence="4" id="KW-1185">Reference proteome</keyword>
<dbReference type="PANTHER" id="PTHR12805:SF0">
    <property type="entry name" value="DNA_RNA-BINDING PROTEIN KIN17"/>
    <property type="match status" value="1"/>
</dbReference>
<sequence length="111" mass="12951">MNSTEWHNLTDFVVYLGKSGKCHIDQTEKALYGVRSIHNDEKRLQQILREEAERAREKQQSLEASRSHPAELLHTSDDEKVIFSLTAKKSNVETYSIFNIKTKREMKSELE</sequence>
<feature type="region of interest" description="Disordered" evidence="1">
    <location>
        <begin position="52"/>
        <end position="73"/>
    </location>
</feature>
<name>A0A238BIM7_9BILA</name>
<organism evidence="3 4">
    <name type="scientific">Onchocerca flexuosa</name>
    <dbReference type="NCBI Taxonomy" id="387005"/>
    <lineage>
        <taxon>Eukaryota</taxon>
        <taxon>Metazoa</taxon>
        <taxon>Ecdysozoa</taxon>
        <taxon>Nematoda</taxon>
        <taxon>Chromadorea</taxon>
        <taxon>Rhabditida</taxon>
        <taxon>Spirurina</taxon>
        <taxon>Spiruromorpha</taxon>
        <taxon>Filarioidea</taxon>
        <taxon>Onchocercidae</taxon>
        <taxon>Onchocerca</taxon>
    </lineage>
</organism>
<dbReference type="GO" id="GO:0003690">
    <property type="term" value="F:double-stranded DNA binding"/>
    <property type="evidence" value="ECO:0007669"/>
    <property type="project" value="TreeGrafter"/>
</dbReference>
<evidence type="ECO:0000259" key="2">
    <source>
        <dbReference type="SMART" id="SM01253"/>
    </source>
</evidence>